<dbReference type="GO" id="GO:0009401">
    <property type="term" value="P:phosphoenolpyruvate-dependent sugar phosphotransferase system"/>
    <property type="evidence" value="ECO:0007669"/>
    <property type="project" value="UniProtKB-KW"/>
</dbReference>
<dbReference type="EMBL" id="JACHFH010000002">
    <property type="protein sequence ID" value="MBB5335164.1"/>
    <property type="molecule type" value="Genomic_DNA"/>
</dbReference>
<proteinExistence type="predicted"/>
<feature type="transmembrane region" description="Helical" evidence="9">
    <location>
        <begin position="84"/>
        <end position="116"/>
    </location>
</feature>
<dbReference type="InterPro" id="IPR013014">
    <property type="entry name" value="PTS_EIIC_2"/>
</dbReference>
<evidence type="ECO:0000256" key="2">
    <source>
        <dbReference type="ARBA" id="ARBA00022448"/>
    </source>
</evidence>
<dbReference type="Proteomes" id="UP000559117">
    <property type="component" value="Unassembled WGS sequence"/>
</dbReference>
<dbReference type="InterPro" id="IPR004703">
    <property type="entry name" value="PTS_sugar-sp_permease"/>
</dbReference>
<feature type="transmembrane region" description="Helical" evidence="9">
    <location>
        <begin position="314"/>
        <end position="333"/>
    </location>
</feature>
<evidence type="ECO:0000256" key="6">
    <source>
        <dbReference type="ARBA" id="ARBA00022692"/>
    </source>
</evidence>
<feature type="transmembrane region" description="Helical" evidence="9">
    <location>
        <begin position="223"/>
        <end position="244"/>
    </location>
</feature>
<feature type="transmembrane region" description="Helical" evidence="9">
    <location>
        <begin position="183"/>
        <end position="202"/>
    </location>
</feature>
<evidence type="ECO:0000259" key="10">
    <source>
        <dbReference type="PROSITE" id="PS51104"/>
    </source>
</evidence>
<keyword evidence="5" id="KW-0598">Phosphotransferase system</keyword>
<protein>
    <submittedName>
        <fullName evidence="11">PTS system galactitol-specific IIC component</fullName>
    </submittedName>
</protein>
<comment type="caution">
    <text evidence="11">The sequence shown here is derived from an EMBL/GenBank/DDBJ whole genome shotgun (WGS) entry which is preliminary data.</text>
</comment>
<sequence>MDSVLVFMKTIIDTFGSAIIVPIIIFIIAKIFKVSTQKSFLSAVYAGVGLQGFTLLLNSFTPIITPVINQMVNSSGVHLPVFDVGWQATALVAFSTSAGMIYLGLGIALQTILFLVKWTKIFQPSDLWNNYSYMVWGAMVIGVTGSFPLGIGCMVLLNLYSLLISELVAKRWSTYYKYPNCTIIAMHNVEASIFAVLIDPVYNMLGLNKMKLNPVYLQQKFGFLGEPMTLGLFLGGFIGILGNVHALFTLAAWGQILKVAIATSAVMAIFPKIASMFAQAFAPITEAARKFMQKSGNREWYIAVNDAVGYGEPATLISGLLLIPIMLVVAILLPGNSALPVVDLLALPYMVQGLVAIHNGNISKILVSGIIWFGLGLYICTYTAPLFTNMALSVGVAIPAGAMLITSFNILGKPLIGLVFLAFLTASPIWIGAAIVVYFVLWFLFRKNNDKINDYLQRQAMKNAGAEGDDDSLPSHHAVAG</sequence>
<dbReference type="InterPro" id="IPR013853">
    <property type="entry name" value="EIIC-GAT"/>
</dbReference>
<comment type="subcellular location">
    <subcellularLocation>
        <location evidence="1">Cell membrane</location>
        <topology evidence="1">Multi-pass membrane protein</topology>
    </subcellularLocation>
</comment>
<name>A0A840UQQ3_9FIRM</name>
<evidence type="ECO:0000256" key="1">
    <source>
        <dbReference type="ARBA" id="ARBA00004651"/>
    </source>
</evidence>
<evidence type="ECO:0000313" key="12">
    <source>
        <dbReference type="Proteomes" id="UP000559117"/>
    </source>
</evidence>
<feature type="transmembrane region" description="Helical" evidence="9">
    <location>
        <begin position="136"/>
        <end position="163"/>
    </location>
</feature>
<dbReference type="PIRSF" id="PIRSF006304">
    <property type="entry name" value="GatC"/>
    <property type="match status" value="1"/>
</dbReference>
<keyword evidence="7 9" id="KW-1133">Transmembrane helix</keyword>
<evidence type="ECO:0000313" key="11">
    <source>
        <dbReference type="EMBL" id="MBB5335164.1"/>
    </source>
</evidence>
<feature type="transmembrane region" description="Helical" evidence="9">
    <location>
        <begin position="6"/>
        <end position="28"/>
    </location>
</feature>
<evidence type="ECO:0000256" key="4">
    <source>
        <dbReference type="ARBA" id="ARBA00022597"/>
    </source>
</evidence>
<evidence type="ECO:0000256" key="5">
    <source>
        <dbReference type="ARBA" id="ARBA00022683"/>
    </source>
</evidence>
<evidence type="ECO:0000256" key="3">
    <source>
        <dbReference type="ARBA" id="ARBA00022475"/>
    </source>
</evidence>
<keyword evidence="2" id="KW-0813">Transport</keyword>
<feature type="transmembrane region" description="Helical" evidence="9">
    <location>
        <begin position="365"/>
        <end position="384"/>
    </location>
</feature>
<keyword evidence="6 9" id="KW-0812">Transmembrane</keyword>
<dbReference type="GO" id="GO:0015577">
    <property type="term" value="F:galactitol transmembrane transporter activity"/>
    <property type="evidence" value="ECO:0007669"/>
    <property type="project" value="InterPro"/>
</dbReference>
<keyword evidence="3" id="KW-1003">Cell membrane</keyword>
<dbReference type="PANTHER" id="PTHR37324">
    <property type="entry name" value="PTS SYSTEM GALACTITOL-SPECIFIC EIIC COMPONENT"/>
    <property type="match status" value="1"/>
</dbReference>
<reference evidence="11 12" key="1">
    <citation type="submission" date="2020-08" db="EMBL/GenBank/DDBJ databases">
        <title>Genomic Encyclopedia of Type Strains, Phase IV (KMG-IV): sequencing the most valuable type-strain genomes for metagenomic binning, comparative biology and taxonomic classification.</title>
        <authorList>
            <person name="Goeker M."/>
        </authorList>
    </citation>
    <scope>NUCLEOTIDE SEQUENCE [LARGE SCALE GENOMIC DNA]</scope>
    <source>
        <strain evidence="11 12">DSM 24661</strain>
    </source>
</reference>
<evidence type="ECO:0000256" key="9">
    <source>
        <dbReference type="SAM" id="Phobius"/>
    </source>
</evidence>
<keyword evidence="8 9" id="KW-0472">Membrane</keyword>
<keyword evidence="4" id="KW-0762">Sugar transport</keyword>
<keyword evidence="12" id="KW-1185">Reference proteome</keyword>
<feature type="transmembrane region" description="Helical" evidence="9">
    <location>
        <begin position="40"/>
        <end position="64"/>
    </location>
</feature>
<feature type="transmembrane region" description="Helical" evidence="9">
    <location>
        <begin position="418"/>
        <end position="445"/>
    </location>
</feature>
<dbReference type="Pfam" id="PF03611">
    <property type="entry name" value="EIIC-GAT"/>
    <property type="match status" value="1"/>
</dbReference>
<dbReference type="AlphaFoldDB" id="A0A840UQQ3"/>
<dbReference type="GO" id="GO:0005886">
    <property type="term" value="C:plasma membrane"/>
    <property type="evidence" value="ECO:0007669"/>
    <property type="project" value="UniProtKB-SubCell"/>
</dbReference>
<feature type="domain" description="PTS EIIC type-2" evidence="10">
    <location>
        <begin position="9"/>
        <end position="442"/>
    </location>
</feature>
<gene>
    <name evidence="11" type="ORF">HNR32_000278</name>
</gene>
<feature type="transmembrane region" description="Helical" evidence="9">
    <location>
        <begin position="390"/>
        <end position="411"/>
    </location>
</feature>
<dbReference type="PANTHER" id="PTHR37324:SF2">
    <property type="entry name" value="PTS SYSTEM GALACTITOL-SPECIFIC EIIC COMPONENT"/>
    <property type="match status" value="1"/>
</dbReference>
<dbReference type="PROSITE" id="PS51104">
    <property type="entry name" value="PTS_EIIC_TYPE_2"/>
    <property type="match status" value="1"/>
</dbReference>
<dbReference type="RefSeq" id="WP_196611108.1">
    <property type="nucleotide sequence ID" value="NZ_JACHFH010000002.1"/>
</dbReference>
<organism evidence="11 12">
    <name type="scientific">Pectinatus brassicae</name>
    <dbReference type="NCBI Taxonomy" id="862415"/>
    <lineage>
        <taxon>Bacteria</taxon>
        <taxon>Bacillati</taxon>
        <taxon>Bacillota</taxon>
        <taxon>Negativicutes</taxon>
        <taxon>Selenomonadales</taxon>
        <taxon>Selenomonadaceae</taxon>
        <taxon>Pectinatus</taxon>
    </lineage>
</organism>
<evidence type="ECO:0000256" key="8">
    <source>
        <dbReference type="ARBA" id="ARBA00023136"/>
    </source>
</evidence>
<evidence type="ECO:0000256" key="7">
    <source>
        <dbReference type="ARBA" id="ARBA00022989"/>
    </source>
</evidence>
<accession>A0A840UQQ3</accession>